<dbReference type="SUPFAM" id="SSF46626">
    <property type="entry name" value="Cytochrome c"/>
    <property type="match status" value="1"/>
</dbReference>
<comment type="caution">
    <text evidence="8">The sequence shown here is derived from an EMBL/GenBank/DDBJ whole genome shotgun (WGS) entry which is preliminary data.</text>
</comment>
<evidence type="ECO:0000313" key="8">
    <source>
        <dbReference type="EMBL" id="CAH8201709.1"/>
    </source>
</evidence>
<keyword evidence="2" id="KW-0349">Heme</keyword>
<evidence type="ECO:0000256" key="1">
    <source>
        <dbReference type="ARBA" id="ARBA00022448"/>
    </source>
</evidence>
<reference evidence="8" key="1">
    <citation type="submission" date="2022-06" db="EMBL/GenBank/DDBJ databases">
        <authorList>
            <person name="Goudenege D."/>
            <person name="Le Roux F."/>
        </authorList>
    </citation>
    <scope>NUCLEOTIDE SEQUENCE</scope>
    <source>
        <strain evidence="8">12-063</strain>
    </source>
</reference>
<dbReference type="PRINTS" id="PR00607">
    <property type="entry name" value="CYTCHROMECIE"/>
</dbReference>
<keyword evidence="5" id="KW-0408">Iron</keyword>
<accession>A0ABN8TL62</accession>
<keyword evidence="3" id="KW-0479">Metal-binding</keyword>
<feature type="domain" description="Cytochrome c" evidence="7">
    <location>
        <begin position="68"/>
        <end position="142"/>
    </location>
</feature>
<feature type="signal peptide" evidence="6">
    <location>
        <begin position="1"/>
        <end position="34"/>
    </location>
</feature>
<evidence type="ECO:0000256" key="3">
    <source>
        <dbReference type="ARBA" id="ARBA00022723"/>
    </source>
</evidence>
<sequence length="146" mass="15478">MNLPLECKVSLMDMSRRIISVLFAALTFSTAAMATSQADYDAIAERIKPVGDVYLAGSEPIVEEPTGPRDGAKVYGTFCIACHASGVTGAPKAGNADEWAPRIAQGMDVLKNHAINGFNAMPAKGTCMDCSDDEIVAAIEHMIKDL</sequence>
<keyword evidence="9" id="KW-1185">Reference proteome</keyword>
<feature type="chain" id="PRO_5046805338" evidence="6">
    <location>
        <begin position="35"/>
        <end position="146"/>
    </location>
</feature>
<evidence type="ECO:0000256" key="6">
    <source>
        <dbReference type="SAM" id="SignalP"/>
    </source>
</evidence>
<protein>
    <submittedName>
        <fullName evidence="8">Cytochrome c5</fullName>
    </submittedName>
</protein>
<keyword evidence="6" id="KW-0732">Signal</keyword>
<proteinExistence type="predicted"/>
<evidence type="ECO:0000256" key="4">
    <source>
        <dbReference type="ARBA" id="ARBA00022982"/>
    </source>
</evidence>
<dbReference type="PANTHER" id="PTHR40942">
    <property type="match status" value="1"/>
</dbReference>
<keyword evidence="4" id="KW-0249">Electron transport</keyword>
<evidence type="ECO:0000256" key="5">
    <source>
        <dbReference type="ARBA" id="ARBA00023004"/>
    </source>
</evidence>
<evidence type="ECO:0000256" key="2">
    <source>
        <dbReference type="ARBA" id="ARBA00022617"/>
    </source>
</evidence>
<organism evidence="8 9">
    <name type="scientific">Vibrio aestuarianus</name>
    <dbReference type="NCBI Taxonomy" id="28171"/>
    <lineage>
        <taxon>Bacteria</taxon>
        <taxon>Pseudomonadati</taxon>
        <taxon>Pseudomonadota</taxon>
        <taxon>Gammaproteobacteria</taxon>
        <taxon>Vibrionales</taxon>
        <taxon>Vibrionaceae</taxon>
        <taxon>Vibrio</taxon>
    </lineage>
</organism>
<dbReference type="Proteomes" id="UP001152658">
    <property type="component" value="Unassembled WGS sequence"/>
</dbReference>
<dbReference type="Pfam" id="PF13442">
    <property type="entry name" value="Cytochrome_CBB3"/>
    <property type="match status" value="1"/>
</dbReference>
<dbReference type="InterPro" id="IPR002323">
    <property type="entry name" value="Cyt_CIE"/>
</dbReference>
<keyword evidence="1" id="KW-0813">Transport</keyword>
<name>A0ABN8TL62_9VIBR</name>
<gene>
    <name evidence="8" type="ORF">VAE063_1010485</name>
</gene>
<dbReference type="EMBL" id="CALYLK010000002">
    <property type="protein sequence ID" value="CAH8201709.1"/>
    <property type="molecule type" value="Genomic_DNA"/>
</dbReference>
<dbReference type="Gene3D" id="1.10.760.10">
    <property type="entry name" value="Cytochrome c-like domain"/>
    <property type="match status" value="1"/>
</dbReference>
<dbReference type="InterPro" id="IPR036909">
    <property type="entry name" value="Cyt_c-like_dom_sf"/>
</dbReference>
<dbReference type="PANTHER" id="PTHR40942:SF4">
    <property type="entry name" value="CYTOCHROME C5"/>
    <property type="match status" value="1"/>
</dbReference>
<dbReference type="InterPro" id="IPR009056">
    <property type="entry name" value="Cyt_c-like_dom"/>
</dbReference>
<evidence type="ECO:0000313" key="9">
    <source>
        <dbReference type="Proteomes" id="UP001152658"/>
    </source>
</evidence>
<evidence type="ECO:0000259" key="7">
    <source>
        <dbReference type="Pfam" id="PF13442"/>
    </source>
</evidence>